<feature type="non-terminal residue" evidence="2">
    <location>
        <position position="1"/>
    </location>
</feature>
<organism evidence="2 3">
    <name type="scientific">Pisolithus tinctorius Marx 270</name>
    <dbReference type="NCBI Taxonomy" id="870435"/>
    <lineage>
        <taxon>Eukaryota</taxon>
        <taxon>Fungi</taxon>
        <taxon>Dikarya</taxon>
        <taxon>Basidiomycota</taxon>
        <taxon>Agaricomycotina</taxon>
        <taxon>Agaricomycetes</taxon>
        <taxon>Agaricomycetidae</taxon>
        <taxon>Boletales</taxon>
        <taxon>Sclerodermatineae</taxon>
        <taxon>Pisolithaceae</taxon>
        <taxon>Pisolithus</taxon>
    </lineage>
</organism>
<dbReference type="HOGENOM" id="CLU_018294_9_0_1"/>
<reference evidence="3" key="2">
    <citation type="submission" date="2015-01" db="EMBL/GenBank/DDBJ databases">
        <title>Evolutionary Origins and Diversification of the Mycorrhizal Mutualists.</title>
        <authorList>
            <consortium name="DOE Joint Genome Institute"/>
            <consortium name="Mycorrhizal Genomics Consortium"/>
            <person name="Kohler A."/>
            <person name="Kuo A."/>
            <person name="Nagy L.G."/>
            <person name="Floudas D."/>
            <person name="Copeland A."/>
            <person name="Barry K.W."/>
            <person name="Cichocki N."/>
            <person name="Veneault-Fourrey C."/>
            <person name="LaButti K."/>
            <person name="Lindquist E.A."/>
            <person name="Lipzen A."/>
            <person name="Lundell T."/>
            <person name="Morin E."/>
            <person name="Murat C."/>
            <person name="Riley R."/>
            <person name="Ohm R."/>
            <person name="Sun H."/>
            <person name="Tunlid A."/>
            <person name="Henrissat B."/>
            <person name="Grigoriev I.V."/>
            <person name="Hibbett D.S."/>
            <person name="Martin F."/>
        </authorList>
    </citation>
    <scope>NUCLEOTIDE SEQUENCE [LARGE SCALE GENOMIC DNA]</scope>
    <source>
        <strain evidence="3">Marx 270</strain>
    </source>
</reference>
<proteinExistence type="predicted"/>
<sequence>ILAKFTPRDHFNFNETGFFPYAPPDRGLATKQMSDKKKEKFHLTIGLACNSDGSENLEPFFIGKFGKPCCVKNLTPKQWGFYYWFNKKAWMMAALFKE</sequence>
<evidence type="ECO:0000313" key="2">
    <source>
        <dbReference type="EMBL" id="KIN96755.1"/>
    </source>
</evidence>
<dbReference type="AlphaFoldDB" id="A0A0C3NM99"/>
<gene>
    <name evidence="2" type="ORF">M404DRAFT_162391</name>
</gene>
<keyword evidence="3" id="KW-1185">Reference proteome</keyword>
<dbReference type="EMBL" id="KN832041">
    <property type="protein sequence ID" value="KIN96755.1"/>
    <property type="molecule type" value="Genomic_DNA"/>
</dbReference>
<name>A0A0C3NM99_PISTI</name>
<accession>A0A0C3NM99</accession>
<dbReference type="GO" id="GO:0003676">
    <property type="term" value="F:nucleic acid binding"/>
    <property type="evidence" value="ECO:0007669"/>
    <property type="project" value="InterPro"/>
</dbReference>
<dbReference type="STRING" id="870435.A0A0C3NM99"/>
<protein>
    <recommendedName>
        <fullName evidence="1">DDE-1 domain-containing protein</fullName>
    </recommendedName>
</protein>
<evidence type="ECO:0000313" key="3">
    <source>
        <dbReference type="Proteomes" id="UP000054217"/>
    </source>
</evidence>
<dbReference type="InterPro" id="IPR004875">
    <property type="entry name" value="DDE_SF_endonuclease_dom"/>
</dbReference>
<dbReference type="Pfam" id="PF03184">
    <property type="entry name" value="DDE_1"/>
    <property type="match status" value="1"/>
</dbReference>
<dbReference type="OrthoDB" id="2618249at2759"/>
<dbReference type="InParanoid" id="A0A0C3NM99"/>
<evidence type="ECO:0000259" key="1">
    <source>
        <dbReference type="Pfam" id="PF03184"/>
    </source>
</evidence>
<feature type="domain" description="DDE-1" evidence="1">
    <location>
        <begin position="42"/>
        <end position="98"/>
    </location>
</feature>
<reference evidence="2 3" key="1">
    <citation type="submission" date="2014-04" db="EMBL/GenBank/DDBJ databases">
        <authorList>
            <consortium name="DOE Joint Genome Institute"/>
            <person name="Kuo A."/>
            <person name="Kohler A."/>
            <person name="Costa M.D."/>
            <person name="Nagy L.G."/>
            <person name="Floudas D."/>
            <person name="Copeland A."/>
            <person name="Barry K.W."/>
            <person name="Cichocki N."/>
            <person name="Veneault-Fourrey C."/>
            <person name="LaButti K."/>
            <person name="Lindquist E.A."/>
            <person name="Lipzen A."/>
            <person name="Lundell T."/>
            <person name="Morin E."/>
            <person name="Murat C."/>
            <person name="Sun H."/>
            <person name="Tunlid A."/>
            <person name="Henrissat B."/>
            <person name="Grigoriev I.V."/>
            <person name="Hibbett D.S."/>
            <person name="Martin F."/>
            <person name="Nordberg H.P."/>
            <person name="Cantor M.N."/>
            <person name="Hua S.X."/>
        </authorList>
    </citation>
    <scope>NUCLEOTIDE SEQUENCE [LARGE SCALE GENOMIC DNA]</scope>
    <source>
        <strain evidence="2 3">Marx 270</strain>
    </source>
</reference>
<dbReference type="Proteomes" id="UP000054217">
    <property type="component" value="Unassembled WGS sequence"/>
</dbReference>